<feature type="domain" description="FAD/NAD(P)-binding" evidence="5">
    <location>
        <begin position="9"/>
        <end position="305"/>
    </location>
</feature>
<keyword evidence="2" id="KW-0285">Flavoprotein</keyword>
<dbReference type="RefSeq" id="WP_343937458.1">
    <property type="nucleotide sequence ID" value="NZ_BAAAHP010000002.1"/>
</dbReference>
<dbReference type="Gene3D" id="3.50.50.60">
    <property type="entry name" value="FAD/NAD(P)-binding domain"/>
    <property type="match status" value="2"/>
</dbReference>
<proteinExistence type="predicted"/>
<dbReference type="InterPro" id="IPR028202">
    <property type="entry name" value="Reductase_C"/>
</dbReference>
<dbReference type="PANTHER" id="PTHR43557">
    <property type="entry name" value="APOPTOSIS-INDUCING FACTOR 1"/>
    <property type="match status" value="1"/>
</dbReference>
<organism evidence="7 8">
    <name type="scientific">Pseudonocardia zijingensis</name>
    <dbReference type="NCBI Taxonomy" id="153376"/>
    <lineage>
        <taxon>Bacteria</taxon>
        <taxon>Bacillati</taxon>
        <taxon>Actinomycetota</taxon>
        <taxon>Actinomycetes</taxon>
        <taxon>Pseudonocardiales</taxon>
        <taxon>Pseudonocardiaceae</taxon>
        <taxon>Pseudonocardia</taxon>
    </lineage>
</organism>
<evidence type="ECO:0000256" key="4">
    <source>
        <dbReference type="ARBA" id="ARBA00023002"/>
    </source>
</evidence>
<dbReference type="Gene3D" id="3.30.390.30">
    <property type="match status" value="1"/>
</dbReference>
<dbReference type="SUPFAM" id="SSF55424">
    <property type="entry name" value="FAD/NAD-linked reductases, dimerisation (C-terminal) domain"/>
    <property type="match status" value="1"/>
</dbReference>
<dbReference type="InterPro" id="IPR036188">
    <property type="entry name" value="FAD/NAD-bd_sf"/>
</dbReference>
<gene>
    <name evidence="7" type="ORF">GCM10009559_00270</name>
</gene>
<dbReference type="PRINTS" id="PR00411">
    <property type="entry name" value="PNDRDTASEI"/>
</dbReference>
<dbReference type="EMBL" id="BAAAHP010000002">
    <property type="protein sequence ID" value="GAA0918678.1"/>
    <property type="molecule type" value="Genomic_DNA"/>
</dbReference>
<evidence type="ECO:0000313" key="7">
    <source>
        <dbReference type="EMBL" id="GAA0918678.1"/>
    </source>
</evidence>
<dbReference type="Pfam" id="PF07992">
    <property type="entry name" value="Pyr_redox_2"/>
    <property type="match status" value="1"/>
</dbReference>
<dbReference type="Pfam" id="PF14759">
    <property type="entry name" value="Reductase_C"/>
    <property type="match status" value="1"/>
</dbReference>
<evidence type="ECO:0000313" key="8">
    <source>
        <dbReference type="Proteomes" id="UP001499967"/>
    </source>
</evidence>
<evidence type="ECO:0000259" key="6">
    <source>
        <dbReference type="Pfam" id="PF14759"/>
    </source>
</evidence>
<keyword evidence="3" id="KW-0274">FAD</keyword>
<dbReference type="PRINTS" id="PR00368">
    <property type="entry name" value="FADPNR"/>
</dbReference>
<sequence>MRGSQVRGVVVIGAGHAGVETAVSLRSGGYSGPVTVVGAERHLPYQRPPLSKEMLADAGDPDELTLRSGDFFRDQRITLCHGTAVDIDRAGRQVHVVGSRPVDYDHVVLATGAVPRRLELPGRSLRGVAELRSLDDAIALRASLAGARRVVVLGGGFIGMEVASAARKRGVEVAVLELGDRLLKRAVSPPVSEAVAAYHRAEGVQLFFGEHATELVGSAGHVVGVRTGSGRVLRADVVVLGVGATAVDDLARRAGLDTDGGVVVDRWLATSDPRITAIGDCAVVCDPAGGTRQRLESIQNATDQGRYAAARILGEQRPFHALPWFWSNQGALRLQLVGVAGDVDKLVVRGSEGRFSVFCLRGGRLCAVESVNDPGSHMAARRLLERGTPNEAELLAVDFDVRVLARRARTRENAVA</sequence>
<reference evidence="7 8" key="1">
    <citation type="journal article" date="2019" name="Int. J. Syst. Evol. Microbiol.">
        <title>The Global Catalogue of Microorganisms (GCM) 10K type strain sequencing project: providing services to taxonomists for standard genome sequencing and annotation.</title>
        <authorList>
            <consortium name="The Broad Institute Genomics Platform"/>
            <consortium name="The Broad Institute Genome Sequencing Center for Infectious Disease"/>
            <person name="Wu L."/>
            <person name="Ma J."/>
        </authorList>
    </citation>
    <scope>NUCLEOTIDE SEQUENCE [LARGE SCALE GENOMIC DNA]</scope>
    <source>
        <strain evidence="7 8">JCM 11117</strain>
    </source>
</reference>
<evidence type="ECO:0000256" key="1">
    <source>
        <dbReference type="ARBA" id="ARBA00001974"/>
    </source>
</evidence>
<keyword evidence="4" id="KW-0560">Oxidoreductase</keyword>
<comment type="cofactor">
    <cofactor evidence="1">
        <name>FAD</name>
        <dbReference type="ChEBI" id="CHEBI:57692"/>
    </cofactor>
</comment>
<evidence type="ECO:0000259" key="5">
    <source>
        <dbReference type="Pfam" id="PF07992"/>
    </source>
</evidence>
<dbReference type="SUPFAM" id="SSF51905">
    <property type="entry name" value="FAD/NAD(P)-binding domain"/>
    <property type="match status" value="1"/>
</dbReference>
<dbReference type="PANTHER" id="PTHR43557:SF2">
    <property type="entry name" value="RIESKE DOMAIN-CONTAINING PROTEIN-RELATED"/>
    <property type="match status" value="1"/>
</dbReference>
<evidence type="ECO:0000256" key="3">
    <source>
        <dbReference type="ARBA" id="ARBA00022827"/>
    </source>
</evidence>
<dbReference type="InterPro" id="IPR050446">
    <property type="entry name" value="FAD-oxidoreductase/Apoptosis"/>
</dbReference>
<keyword evidence="8" id="KW-1185">Reference proteome</keyword>
<accession>A0ABN1NYQ9</accession>
<dbReference type="InterPro" id="IPR023753">
    <property type="entry name" value="FAD/NAD-binding_dom"/>
</dbReference>
<dbReference type="Proteomes" id="UP001499967">
    <property type="component" value="Unassembled WGS sequence"/>
</dbReference>
<comment type="caution">
    <text evidence="7">The sequence shown here is derived from an EMBL/GenBank/DDBJ whole genome shotgun (WGS) entry which is preliminary data.</text>
</comment>
<evidence type="ECO:0000256" key="2">
    <source>
        <dbReference type="ARBA" id="ARBA00022630"/>
    </source>
</evidence>
<name>A0ABN1NYQ9_9PSEU</name>
<feature type="domain" description="Reductase C-terminal" evidence="6">
    <location>
        <begin position="324"/>
        <end position="400"/>
    </location>
</feature>
<dbReference type="InterPro" id="IPR016156">
    <property type="entry name" value="FAD/NAD-linked_Rdtase_dimer_sf"/>
</dbReference>
<protein>
    <submittedName>
        <fullName evidence="7">FAD-dependent oxidoreductase</fullName>
    </submittedName>
</protein>